<sequence>MFRTKTVGIFTREDAEVYKWLTDCLLDLSCVKNTESFPISNSNWSFKEDVNKCTFAILYHSQTRGRINVTDVTDSLYDKELDYLSNTLGKSNVIVIIDNLDDSNDNAKERIQSEQKSIKEKAAGLFLFSKNDTNTYLKNLLEIEQLIKRSFQITDPPYRFQTETATLGCWLKSMPFLGLTALVLFYILGVLYYNIKCIPW</sequence>
<dbReference type="PaxDb" id="8355-A0A1L8EZA5"/>
<proteinExistence type="predicted"/>
<reference evidence="3" key="1">
    <citation type="submission" date="2025-08" db="UniProtKB">
        <authorList>
            <consortium name="RefSeq"/>
        </authorList>
    </citation>
    <scope>IDENTIFICATION</scope>
    <source>
        <strain evidence="3">J_2021</strain>
        <tissue evidence="3">Erythrocytes</tissue>
    </source>
</reference>
<dbReference type="Proteomes" id="UP000186698">
    <property type="component" value="Chromosome 9_10L"/>
</dbReference>
<dbReference type="OrthoDB" id="9906453at2759"/>
<name>A0A1L8EZA5_XENLA</name>
<dbReference type="RefSeq" id="XP_041433096.1">
    <property type="nucleotide sequence ID" value="XM_041577162.1"/>
</dbReference>
<dbReference type="GeneID" id="121398246"/>
<organism evidence="2 3">
    <name type="scientific">Xenopus laevis</name>
    <name type="common">African clawed frog</name>
    <dbReference type="NCBI Taxonomy" id="8355"/>
    <lineage>
        <taxon>Eukaryota</taxon>
        <taxon>Metazoa</taxon>
        <taxon>Chordata</taxon>
        <taxon>Craniata</taxon>
        <taxon>Vertebrata</taxon>
        <taxon>Euteleostomi</taxon>
        <taxon>Amphibia</taxon>
        <taxon>Batrachia</taxon>
        <taxon>Anura</taxon>
        <taxon>Pipoidea</taxon>
        <taxon>Pipidae</taxon>
        <taxon>Xenopodinae</taxon>
        <taxon>Xenopus</taxon>
        <taxon>Xenopus</taxon>
    </lineage>
</organism>
<feature type="transmembrane region" description="Helical" evidence="1">
    <location>
        <begin position="176"/>
        <end position="195"/>
    </location>
</feature>
<dbReference type="OMA" id="NIKCIPW"/>
<keyword evidence="1" id="KW-1133">Transmembrane helix</keyword>
<dbReference type="AlphaFoldDB" id="A0A1L8EZA5"/>
<gene>
    <name evidence="3" type="primary">LOC121398246</name>
</gene>
<protein>
    <submittedName>
        <fullName evidence="3">Uncharacterized protein LOC121398246</fullName>
    </submittedName>
</protein>
<evidence type="ECO:0000313" key="2">
    <source>
        <dbReference type="Proteomes" id="UP000186698"/>
    </source>
</evidence>
<keyword evidence="1" id="KW-0812">Transmembrane</keyword>
<accession>A0A1L8EZA5</accession>
<dbReference type="KEGG" id="xla:121398246"/>
<evidence type="ECO:0000313" key="3">
    <source>
        <dbReference type="RefSeq" id="XP_041433096.1"/>
    </source>
</evidence>
<evidence type="ECO:0000256" key="1">
    <source>
        <dbReference type="SAM" id="Phobius"/>
    </source>
</evidence>
<keyword evidence="2" id="KW-1185">Reference proteome</keyword>
<keyword evidence="1" id="KW-0472">Membrane</keyword>